<feature type="transmembrane region" description="Helical" evidence="1">
    <location>
        <begin position="21"/>
        <end position="45"/>
    </location>
</feature>
<protein>
    <submittedName>
        <fullName evidence="2">Uncharacterized protein</fullName>
    </submittedName>
</protein>
<comment type="caution">
    <text evidence="2">The sequence shown here is derived from an EMBL/GenBank/DDBJ whole genome shotgun (WGS) entry which is preliminary data.</text>
</comment>
<keyword evidence="1" id="KW-1133">Transmembrane helix</keyword>
<dbReference type="Proteomes" id="UP000824120">
    <property type="component" value="Chromosome 3"/>
</dbReference>
<reference evidence="2 3" key="1">
    <citation type="submission" date="2020-09" db="EMBL/GenBank/DDBJ databases">
        <title>De no assembly of potato wild relative species, Solanum commersonii.</title>
        <authorList>
            <person name="Cho K."/>
        </authorList>
    </citation>
    <scope>NUCLEOTIDE SEQUENCE [LARGE SCALE GENOMIC DNA]</scope>
    <source>
        <strain evidence="2">LZ3.2</strain>
        <tissue evidence="2">Leaf</tissue>
    </source>
</reference>
<evidence type="ECO:0000313" key="2">
    <source>
        <dbReference type="EMBL" id="KAG5617702.1"/>
    </source>
</evidence>
<accession>A0A9J5ZZB6</accession>
<keyword evidence="3" id="KW-1185">Reference proteome</keyword>
<evidence type="ECO:0000313" key="3">
    <source>
        <dbReference type="Proteomes" id="UP000824120"/>
    </source>
</evidence>
<dbReference type="EMBL" id="JACXVP010000003">
    <property type="protein sequence ID" value="KAG5617702.1"/>
    <property type="molecule type" value="Genomic_DNA"/>
</dbReference>
<sequence length="69" mass="8092">MLKKFDSSVLLHLFTAKNHRITVTLFTFRHTYSLIATVFLTVVLMKTLQLNEYKGTLNLAQRVHWKILS</sequence>
<keyword evidence="1" id="KW-0472">Membrane</keyword>
<dbReference type="AlphaFoldDB" id="A0A9J5ZZB6"/>
<name>A0A9J5ZZB6_SOLCO</name>
<gene>
    <name evidence="2" type="ORF">H5410_017526</name>
</gene>
<organism evidence="2 3">
    <name type="scientific">Solanum commersonii</name>
    <name type="common">Commerson's wild potato</name>
    <name type="synonym">Commerson's nightshade</name>
    <dbReference type="NCBI Taxonomy" id="4109"/>
    <lineage>
        <taxon>Eukaryota</taxon>
        <taxon>Viridiplantae</taxon>
        <taxon>Streptophyta</taxon>
        <taxon>Embryophyta</taxon>
        <taxon>Tracheophyta</taxon>
        <taxon>Spermatophyta</taxon>
        <taxon>Magnoliopsida</taxon>
        <taxon>eudicotyledons</taxon>
        <taxon>Gunneridae</taxon>
        <taxon>Pentapetalae</taxon>
        <taxon>asterids</taxon>
        <taxon>lamiids</taxon>
        <taxon>Solanales</taxon>
        <taxon>Solanaceae</taxon>
        <taxon>Solanoideae</taxon>
        <taxon>Solaneae</taxon>
        <taxon>Solanum</taxon>
    </lineage>
</organism>
<proteinExistence type="predicted"/>
<evidence type="ECO:0000256" key="1">
    <source>
        <dbReference type="SAM" id="Phobius"/>
    </source>
</evidence>
<keyword evidence="1" id="KW-0812">Transmembrane</keyword>